<dbReference type="GO" id="GO:0032259">
    <property type="term" value="P:methylation"/>
    <property type="evidence" value="ECO:0007669"/>
    <property type="project" value="UniProtKB-KW"/>
</dbReference>
<evidence type="ECO:0000256" key="3">
    <source>
        <dbReference type="ARBA" id="ARBA00022679"/>
    </source>
</evidence>
<comment type="subunit">
    <text evidence="1">Homodimer.</text>
</comment>
<dbReference type="Gene3D" id="1.10.10.10">
    <property type="entry name" value="Winged helix-like DNA-binding domain superfamily/Winged helix DNA-binding domain"/>
    <property type="match status" value="1"/>
</dbReference>
<dbReference type="Pfam" id="PF08100">
    <property type="entry name" value="Dimerisation"/>
    <property type="match status" value="1"/>
</dbReference>
<evidence type="ECO:0000256" key="5">
    <source>
        <dbReference type="ARBA" id="ARBA00038277"/>
    </source>
</evidence>
<dbReference type="InterPro" id="IPR016461">
    <property type="entry name" value="COMT-like"/>
</dbReference>
<proteinExistence type="inferred from homology"/>
<keyword evidence="4" id="KW-0949">S-adenosyl-L-methionine</keyword>
<keyword evidence="10" id="KW-1185">Reference proteome</keyword>
<evidence type="ECO:0000256" key="2">
    <source>
        <dbReference type="ARBA" id="ARBA00022603"/>
    </source>
</evidence>
<evidence type="ECO:0000259" key="8">
    <source>
        <dbReference type="Pfam" id="PF08100"/>
    </source>
</evidence>
<dbReference type="PANTHER" id="PTHR11746">
    <property type="entry name" value="O-METHYLTRANSFERASE"/>
    <property type="match status" value="1"/>
</dbReference>
<evidence type="ECO:0000259" key="7">
    <source>
        <dbReference type="Pfam" id="PF00891"/>
    </source>
</evidence>
<evidence type="ECO:0000256" key="6">
    <source>
        <dbReference type="PIRSR" id="PIRSR005739-1"/>
    </source>
</evidence>
<dbReference type="InterPro" id="IPR029063">
    <property type="entry name" value="SAM-dependent_MTases_sf"/>
</dbReference>
<keyword evidence="2" id="KW-0489">Methyltransferase</keyword>
<dbReference type="EMBL" id="CM009755">
    <property type="protein sequence ID" value="PUZ46836.1"/>
    <property type="molecule type" value="Genomic_DNA"/>
</dbReference>
<dbReference type="InterPro" id="IPR036390">
    <property type="entry name" value="WH_DNA-bd_sf"/>
</dbReference>
<evidence type="ECO:0000256" key="1">
    <source>
        <dbReference type="ARBA" id="ARBA00011738"/>
    </source>
</evidence>
<dbReference type="SUPFAM" id="SSF46785">
    <property type="entry name" value="Winged helix' DNA-binding domain"/>
    <property type="match status" value="1"/>
</dbReference>
<accession>A0A2T7CU19</accession>
<name>A0A2T7CU19_9POAL</name>
<feature type="domain" description="O-methyltransferase C-terminal" evidence="7">
    <location>
        <begin position="144"/>
        <end position="350"/>
    </location>
</feature>
<comment type="similarity">
    <text evidence="5">Belongs to the class I-like SAM-binding methyltransferase superfamily. Cation-independent O-methyltransferase family.</text>
</comment>
<dbReference type="Pfam" id="PF00891">
    <property type="entry name" value="Methyltransf_2"/>
    <property type="match status" value="1"/>
</dbReference>
<dbReference type="AlphaFoldDB" id="A0A2T7CU19"/>
<feature type="active site" description="Proton acceptor" evidence="6">
    <location>
        <position position="273"/>
    </location>
</feature>
<gene>
    <name evidence="9" type="ORF">GQ55_7G114400</name>
</gene>
<dbReference type="Gene3D" id="3.40.50.150">
    <property type="entry name" value="Vaccinia Virus protein VP39"/>
    <property type="match status" value="1"/>
</dbReference>
<sequence>MTIAEENKELLQAQLELWHHAFGYVKSMALAVALDLGIADAIHRRGGAATLSQILAEAALSPCKLHGLRRLMRALTVAGTFTVATSSEDSGGEAVYELTPASRLLVSDDVDGGDGEGSAMSISPVLSLVLNPFRVSPLGMGIGAWFRQEGQPGVAPFAVAHGRNMWETAARKPTFNALVNDAMAADSRFLMRIVLRECAEVFHGISSLVDVAGGLGGAATSIAKAFPELRCTVLDLPHVVANAPSGGNVQFVEGDMFQSIPPADAVFLKWILHDWGDDECVKILKNCKQAIPSRDKGGKVIIIDMVVGSGSSDAKQLETQVLYDLLIMGINGVERDEQEWKKIFFEAGFKDYKIMPILGVRSIIELYP</sequence>
<dbReference type="STRING" id="1504633.A0A2T7CU19"/>
<dbReference type="PROSITE" id="PS51683">
    <property type="entry name" value="SAM_OMT_II"/>
    <property type="match status" value="1"/>
</dbReference>
<dbReference type="SUPFAM" id="SSF53335">
    <property type="entry name" value="S-adenosyl-L-methionine-dependent methyltransferases"/>
    <property type="match status" value="1"/>
</dbReference>
<evidence type="ECO:0000313" key="10">
    <source>
        <dbReference type="Proteomes" id="UP000244336"/>
    </source>
</evidence>
<feature type="domain" description="O-methyltransferase dimerisation" evidence="8">
    <location>
        <begin position="18"/>
        <end position="107"/>
    </location>
</feature>
<dbReference type="GO" id="GO:0017096">
    <property type="term" value="F:acetylserotonin O-methyltransferase activity"/>
    <property type="evidence" value="ECO:0007669"/>
    <property type="project" value="UniProtKB-ARBA"/>
</dbReference>
<keyword evidence="3" id="KW-0808">Transferase</keyword>
<dbReference type="InterPro" id="IPR012967">
    <property type="entry name" value="COMT_dimerisation"/>
</dbReference>
<organism evidence="9 10">
    <name type="scientific">Panicum hallii var. hallii</name>
    <dbReference type="NCBI Taxonomy" id="1504633"/>
    <lineage>
        <taxon>Eukaryota</taxon>
        <taxon>Viridiplantae</taxon>
        <taxon>Streptophyta</taxon>
        <taxon>Embryophyta</taxon>
        <taxon>Tracheophyta</taxon>
        <taxon>Spermatophyta</taxon>
        <taxon>Magnoliopsida</taxon>
        <taxon>Liliopsida</taxon>
        <taxon>Poales</taxon>
        <taxon>Poaceae</taxon>
        <taxon>PACMAD clade</taxon>
        <taxon>Panicoideae</taxon>
        <taxon>Panicodae</taxon>
        <taxon>Paniceae</taxon>
        <taxon>Panicinae</taxon>
        <taxon>Panicum</taxon>
        <taxon>Panicum sect. Panicum</taxon>
    </lineage>
</organism>
<protein>
    <recommendedName>
        <fullName evidence="11">O-methyltransferase domain-containing protein</fullName>
    </recommendedName>
</protein>
<dbReference type="InterPro" id="IPR001077">
    <property type="entry name" value="COMT_C"/>
</dbReference>
<dbReference type="GO" id="GO:0030187">
    <property type="term" value="P:melatonin biosynthetic process"/>
    <property type="evidence" value="ECO:0007669"/>
    <property type="project" value="UniProtKB-ARBA"/>
</dbReference>
<dbReference type="FunFam" id="3.40.50.150:FF:000057">
    <property type="entry name" value="O-methyltransferase ZRP4"/>
    <property type="match status" value="1"/>
</dbReference>
<dbReference type="Gramene" id="PUZ46836">
    <property type="protein sequence ID" value="PUZ46836"/>
    <property type="gene ID" value="GQ55_7G114400"/>
</dbReference>
<dbReference type="Proteomes" id="UP000244336">
    <property type="component" value="Chromosome 7"/>
</dbReference>
<evidence type="ECO:0000313" key="9">
    <source>
        <dbReference type="EMBL" id="PUZ46836.1"/>
    </source>
</evidence>
<reference evidence="9 10" key="1">
    <citation type="submission" date="2018-04" db="EMBL/GenBank/DDBJ databases">
        <title>WGS assembly of Panicum hallii var. hallii HAL2.</title>
        <authorList>
            <person name="Lovell J."/>
            <person name="Jenkins J."/>
            <person name="Lowry D."/>
            <person name="Mamidi S."/>
            <person name="Sreedasyam A."/>
            <person name="Weng X."/>
            <person name="Barry K."/>
            <person name="Bonette J."/>
            <person name="Campitelli B."/>
            <person name="Daum C."/>
            <person name="Gordon S."/>
            <person name="Gould B."/>
            <person name="Lipzen A."/>
            <person name="MacQueen A."/>
            <person name="Palacio-Mejia J."/>
            <person name="Plott C."/>
            <person name="Shakirov E."/>
            <person name="Shu S."/>
            <person name="Yoshinaga Y."/>
            <person name="Zane M."/>
            <person name="Rokhsar D."/>
            <person name="Grimwood J."/>
            <person name="Schmutz J."/>
            <person name="Juenger T."/>
        </authorList>
    </citation>
    <scope>NUCLEOTIDE SEQUENCE [LARGE SCALE GENOMIC DNA]</scope>
    <source>
        <strain evidence="10">cv. HAL2</strain>
    </source>
</reference>
<dbReference type="FunFam" id="1.10.10.10:FF:000292">
    <property type="entry name" value="O-methyltransferase ZRP4"/>
    <property type="match status" value="1"/>
</dbReference>
<evidence type="ECO:0008006" key="11">
    <source>
        <dbReference type="Google" id="ProtNLM"/>
    </source>
</evidence>
<dbReference type="OrthoDB" id="757282at2759"/>
<dbReference type="PIRSF" id="PIRSF005739">
    <property type="entry name" value="O-mtase"/>
    <property type="match status" value="1"/>
</dbReference>
<evidence type="ECO:0000256" key="4">
    <source>
        <dbReference type="ARBA" id="ARBA00022691"/>
    </source>
</evidence>
<dbReference type="InterPro" id="IPR036388">
    <property type="entry name" value="WH-like_DNA-bd_sf"/>
</dbReference>
<dbReference type="GO" id="GO:0046983">
    <property type="term" value="F:protein dimerization activity"/>
    <property type="evidence" value="ECO:0007669"/>
    <property type="project" value="InterPro"/>
</dbReference>